<dbReference type="InterPro" id="IPR011017">
    <property type="entry name" value="TRASH_dom"/>
</dbReference>
<dbReference type="Gene3D" id="1.10.10.10">
    <property type="entry name" value="Winged helix-like DNA-binding domain superfamily/Winged helix DNA-binding domain"/>
    <property type="match status" value="1"/>
</dbReference>
<dbReference type="EMBL" id="LCMC01000015">
    <property type="protein sequence ID" value="KKU29579.1"/>
    <property type="molecule type" value="Genomic_DNA"/>
</dbReference>
<dbReference type="Gene3D" id="1.10.620.20">
    <property type="entry name" value="Ribonucleotide Reductase, subunit A"/>
    <property type="match status" value="1"/>
</dbReference>
<evidence type="ECO:0000256" key="1">
    <source>
        <dbReference type="ARBA" id="ARBA00023015"/>
    </source>
</evidence>
<dbReference type="PROSITE" id="PS50987">
    <property type="entry name" value="HTH_ARSR_2"/>
    <property type="match status" value="1"/>
</dbReference>
<name>A0A0G1P9R4_9BACT</name>
<dbReference type="InterPro" id="IPR011991">
    <property type="entry name" value="ArsR-like_HTH"/>
</dbReference>
<dbReference type="GO" id="GO:0003700">
    <property type="term" value="F:DNA-binding transcription factor activity"/>
    <property type="evidence" value="ECO:0007669"/>
    <property type="project" value="InterPro"/>
</dbReference>
<dbReference type="InterPro" id="IPR009078">
    <property type="entry name" value="Ferritin-like_SF"/>
</dbReference>
<dbReference type="CDD" id="cd00090">
    <property type="entry name" value="HTH_ARSR"/>
    <property type="match status" value="1"/>
</dbReference>
<organism evidence="5 6">
    <name type="scientific">Candidatus Collierbacteria bacterium GW2011_GWE1_46_18</name>
    <dbReference type="NCBI Taxonomy" id="1618399"/>
    <lineage>
        <taxon>Bacteria</taxon>
        <taxon>Candidatus Collieribacteriota</taxon>
    </lineage>
</organism>
<dbReference type="Pfam" id="PF01022">
    <property type="entry name" value="HTH_5"/>
    <property type="match status" value="1"/>
</dbReference>
<dbReference type="PANTHER" id="PTHR43132:SF2">
    <property type="entry name" value="ARSENICAL RESISTANCE OPERON REPRESSOR ARSR-RELATED"/>
    <property type="match status" value="1"/>
</dbReference>
<dbReference type="InterPro" id="IPR001845">
    <property type="entry name" value="HTH_ArsR_DNA-bd_dom"/>
</dbReference>
<dbReference type="InterPro" id="IPR051011">
    <property type="entry name" value="Metal_resp_trans_reg"/>
</dbReference>
<reference evidence="5 6" key="1">
    <citation type="journal article" date="2015" name="Nature">
        <title>rRNA introns, odd ribosomes, and small enigmatic genomes across a large radiation of phyla.</title>
        <authorList>
            <person name="Brown C.T."/>
            <person name="Hug L.A."/>
            <person name="Thomas B.C."/>
            <person name="Sharon I."/>
            <person name="Castelle C.J."/>
            <person name="Singh A."/>
            <person name="Wilkins M.J."/>
            <person name="Williams K.H."/>
            <person name="Banfield J.F."/>
        </authorList>
    </citation>
    <scope>NUCLEOTIDE SEQUENCE [LARGE SCALE GENOMIC DNA]</scope>
</reference>
<dbReference type="GO" id="GO:0003677">
    <property type="term" value="F:DNA binding"/>
    <property type="evidence" value="ECO:0007669"/>
    <property type="project" value="UniProtKB-KW"/>
</dbReference>
<dbReference type="NCBIfam" id="NF033788">
    <property type="entry name" value="HTH_metalloreg"/>
    <property type="match status" value="1"/>
</dbReference>
<evidence type="ECO:0000313" key="6">
    <source>
        <dbReference type="Proteomes" id="UP000034510"/>
    </source>
</evidence>
<dbReference type="Pfam" id="PF04945">
    <property type="entry name" value="YHS"/>
    <property type="match status" value="1"/>
</dbReference>
<dbReference type="InterPro" id="IPR007029">
    <property type="entry name" value="YHS_dom"/>
</dbReference>
<dbReference type="PRINTS" id="PR00778">
    <property type="entry name" value="HTHARSR"/>
</dbReference>
<proteinExistence type="predicted"/>
<protein>
    <submittedName>
        <fullName evidence="5">Regulatory protein ArsR</fullName>
    </submittedName>
</protein>
<dbReference type="InterPro" id="IPR036388">
    <property type="entry name" value="WH-like_DNA-bd_sf"/>
</dbReference>
<comment type="caution">
    <text evidence="5">The sequence shown here is derived from an EMBL/GenBank/DDBJ whole genome shotgun (WGS) entry which is preliminary data.</text>
</comment>
<dbReference type="PANTHER" id="PTHR43132">
    <property type="entry name" value="ARSENICAL RESISTANCE OPERON REPRESSOR ARSR-RELATED"/>
    <property type="match status" value="1"/>
</dbReference>
<dbReference type="InterPro" id="IPR036390">
    <property type="entry name" value="WH_DNA-bd_sf"/>
</dbReference>
<keyword evidence="1" id="KW-0805">Transcription regulation</keyword>
<gene>
    <name evidence="5" type="ORF">UX41_C0015G0013</name>
</gene>
<dbReference type="AlphaFoldDB" id="A0A0G1P9R4"/>
<sequence>MYQEVFQLHSDLLKALAHPKRLEIIHLLRDQTLNVTQIQTMLDLPQANLSQHLSVLRQKGIVVCKKEGKQIQYRLAHQNFILASDLLRLVLIEKYSNSKIVEELSIRMTDLVPLALDPVCGMRLSPKTAAFAYKYDGKTHYFCAAGCFGKFKKNPLKFICTKNK</sequence>
<evidence type="ECO:0000259" key="4">
    <source>
        <dbReference type="PROSITE" id="PS50987"/>
    </source>
</evidence>
<dbReference type="SMART" id="SM00418">
    <property type="entry name" value="HTH_ARSR"/>
    <property type="match status" value="1"/>
</dbReference>
<dbReference type="GO" id="GO:0016491">
    <property type="term" value="F:oxidoreductase activity"/>
    <property type="evidence" value="ECO:0007669"/>
    <property type="project" value="InterPro"/>
</dbReference>
<accession>A0A0G1P9R4</accession>
<keyword evidence="3" id="KW-0804">Transcription</keyword>
<dbReference type="Proteomes" id="UP000034510">
    <property type="component" value="Unassembled WGS sequence"/>
</dbReference>
<dbReference type="SMART" id="SM00746">
    <property type="entry name" value="TRASH"/>
    <property type="match status" value="1"/>
</dbReference>
<evidence type="ECO:0000256" key="3">
    <source>
        <dbReference type="ARBA" id="ARBA00023163"/>
    </source>
</evidence>
<evidence type="ECO:0000313" key="5">
    <source>
        <dbReference type="EMBL" id="KKU29579.1"/>
    </source>
</evidence>
<keyword evidence="2" id="KW-0238">DNA-binding</keyword>
<dbReference type="InterPro" id="IPR012348">
    <property type="entry name" value="RNR-like"/>
</dbReference>
<dbReference type="SUPFAM" id="SSF47240">
    <property type="entry name" value="Ferritin-like"/>
    <property type="match status" value="1"/>
</dbReference>
<evidence type="ECO:0000256" key="2">
    <source>
        <dbReference type="ARBA" id="ARBA00023125"/>
    </source>
</evidence>
<dbReference type="SUPFAM" id="SSF46785">
    <property type="entry name" value="Winged helix' DNA-binding domain"/>
    <property type="match status" value="1"/>
</dbReference>
<feature type="domain" description="HTH arsR-type" evidence="4">
    <location>
        <begin position="1"/>
        <end position="98"/>
    </location>
</feature>